<dbReference type="AlphaFoldDB" id="A0A060UVP3"/>
<feature type="transmembrane region" description="Helical" evidence="1">
    <location>
        <begin position="118"/>
        <end position="138"/>
    </location>
</feature>
<keyword evidence="1" id="KW-0472">Membrane</keyword>
<name>A0A060UVP3_9PROT</name>
<dbReference type="EMBL" id="CCCS020000001">
    <property type="protein sequence ID" value="CDQ12450.1"/>
    <property type="molecule type" value="Genomic_DNA"/>
</dbReference>
<keyword evidence="1" id="KW-1133">Transmembrane helix</keyword>
<reference evidence="2" key="2">
    <citation type="submission" date="2014-07" db="EMBL/GenBank/DDBJ databases">
        <title>Initial genome analysis of the psychrotolerant acidophile Acidithiobacillus ferrivorans CF27: insights into iron and sulfur oxidation pathways and into biofilm formation.</title>
        <authorList>
            <person name="Talla E."/>
            <person name="Hedrich S."/>
            <person name="Mangenot S."/>
            <person name="Ji B."/>
            <person name="Johnson D.B."/>
            <person name="Barbe V."/>
            <person name="Bonnefoy V."/>
        </authorList>
    </citation>
    <scope>NUCLEOTIDE SEQUENCE [LARGE SCALE GENOMIC DNA]</scope>
    <source>
        <strain evidence="2">CF27</strain>
    </source>
</reference>
<feature type="transmembrane region" description="Helical" evidence="1">
    <location>
        <begin position="268"/>
        <end position="289"/>
    </location>
</feature>
<protein>
    <recommendedName>
        <fullName evidence="5">Cytochrome C oxidase assembly protein</fullName>
    </recommendedName>
</protein>
<feature type="transmembrane region" description="Helical" evidence="1">
    <location>
        <begin position="76"/>
        <end position="97"/>
    </location>
</feature>
<feature type="transmembrane region" description="Helical" evidence="1">
    <location>
        <begin position="144"/>
        <end position="165"/>
    </location>
</feature>
<feature type="transmembrane region" description="Helical" evidence="1">
    <location>
        <begin position="199"/>
        <end position="219"/>
    </location>
</feature>
<feature type="transmembrane region" description="Helical" evidence="1">
    <location>
        <begin position="240"/>
        <end position="262"/>
    </location>
</feature>
<reference evidence="3 4" key="3">
    <citation type="submission" date="2017-03" db="EMBL/GenBank/DDBJ databases">
        <authorList>
            <person name="Regsiter A."/>
            <person name="William W."/>
        </authorList>
    </citation>
    <scope>NUCLEOTIDE SEQUENCE [LARGE SCALE GENOMIC DNA]</scope>
    <source>
        <strain evidence="3">PRJEB5721</strain>
    </source>
</reference>
<feature type="transmembrane region" description="Helical" evidence="1">
    <location>
        <begin position="296"/>
        <end position="316"/>
    </location>
</feature>
<proteinExistence type="predicted"/>
<dbReference type="RefSeq" id="WP_172804414.1">
    <property type="nucleotide sequence ID" value="NZ_CCCS020000001.1"/>
</dbReference>
<sequence length="317" mass="33189">MGSNIDHGVTNEAAYPGLNALPHAIEGEMTLAVRVIGWLITGMLLAAVAAGLWQGIAGHQGLMTDVVNGLSASEVGFAIVLILLGSIVEGFGYGLSLGTRWPYTRNIVVLMVRGDPEAAHRMVATLVGLVALALVILSPSVSTISGLSLIVVTALFGMGTLYVLAGRAPAIVHGTHGLLAYGVFLIYLTGLVYPGLNFWAYLGATGALHALLLAVLLGGMTTGQRGFGTAIGPFVKPQKAAQWTIAAHISAALLLVATLGWMMPAYPIAFYLAVVQVAVGFLLFHAVNLKPKDPGVMVAFHQSMVLLMCLAIVLQWR</sequence>
<evidence type="ECO:0000313" key="3">
    <source>
        <dbReference type="EMBL" id="SMH65006.1"/>
    </source>
</evidence>
<evidence type="ECO:0000313" key="4">
    <source>
        <dbReference type="Proteomes" id="UP000193925"/>
    </source>
</evidence>
<keyword evidence="1" id="KW-0812">Transmembrane</keyword>
<evidence type="ECO:0000313" key="2">
    <source>
        <dbReference type="EMBL" id="CDQ12450.1"/>
    </source>
</evidence>
<evidence type="ECO:0008006" key="5">
    <source>
        <dbReference type="Google" id="ProtNLM"/>
    </source>
</evidence>
<keyword evidence="4" id="KW-1185">Reference proteome</keyword>
<reference evidence="2" key="1">
    <citation type="submission" date="2014-03" db="EMBL/GenBank/DDBJ databases">
        <authorList>
            <person name="Genoscope - CEA"/>
        </authorList>
    </citation>
    <scope>NUCLEOTIDE SEQUENCE [LARGE SCALE GENOMIC DNA]</scope>
    <source>
        <strain evidence="2">CF27</strain>
    </source>
</reference>
<evidence type="ECO:0000256" key="1">
    <source>
        <dbReference type="SAM" id="Phobius"/>
    </source>
</evidence>
<gene>
    <name evidence="2" type="ORF">AFERRI_10273</name>
    <name evidence="3" type="ORF">AFERRI_11040</name>
</gene>
<dbReference type="EMBL" id="LT841305">
    <property type="protein sequence ID" value="SMH65006.1"/>
    <property type="molecule type" value="Genomic_DNA"/>
</dbReference>
<dbReference type="Proteomes" id="UP000193925">
    <property type="component" value="Chromosome AFERRI"/>
</dbReference>
<organism evidence="2">
    <name type="scientific">Acidithiobacillus ferrivorans</name>
    <dbReference type="NCBI Taxonomy" id="160808"/>
    <lineage>
        <taxon>Bacteria</taxon>
        <taxon>Pseudomonadati</taxon>
        <taxon>Pseudomonadota</taxon>
        <taxon>Acidithiobacillia</taxon>
        <taxon>Acidithiobacillales</taxon>
        <taxon>Acidithiobacillaceae</taxon>
        <taxon>Acidithiobacillus</taxon>
    </lineage>
</organism>
<feature type="transmembrane region" description="Helical" evidence="1">
    <location>
        <begin position="177"/>
        <end position="193"/>
    </location>
</feature>
<feature type="transmembrane region" description="Helical" evidence="1">
    <location>
        <begin position="35"/>
        <end position="56"/>
    </location>
</feature>
<accession>A0A060UVP3</accession>